<feature type="domain" description="Glucosamine/galactosamine-6-phosphate isomerase" evidence="1">
    <location>
        <begin position="30"/>
        <end position="224"/>
    </location>
</feature>
<dbReference type="OrthoDB" id="9791139at2"/>
<dbReference type="GO" id="GO:0016853">
    <property type="term" value="F:isomerase activity"/>
    <property type="evidence" value="ECO:0007669"/>
    <property type="project" value="UniProtKB-KW"/>
</dbReference>
<keyword evidence="2" id="KW-0378">Hydrolase</keyword>
<dbReference type="CDD" id="cd01399">
    <property type="entry name" value="GlcN6P_deaminase"/>
    <property type="match status" value="1"/>
</dbReference>
<dbReference type="InterPro" id="IPR052960">
    <property type="entry name" value="GlcN6P_deaminase-like"/>
</dbReference>
<dbReference type="STRING" id="693979.Bache_3255"/>
<dbReference type="InterPro" id="IPR018321">
    <property type="entry name" value="Glucosamine6P_isomerase_CS"/>
</dbReference>
<dbReference type="GO" id="GO:0004342">
    <property type="term" value="F:glucosamine-6-phosphate deaminase activity"/>
    <property type="evidence" value="ECO:0007669"/>
    <property type="project" value="UniProtKB-EC"/>
</dbReference>
<evidence type="ECO:0000313" key="2">
    <source>
        <dbReference type="EMBL" id="ADV45178.1"/>
    </source>
</evidence>
<gene>
    <name evidence="2" type="ordered locus">Bache_3255</name>
</gene>
<dbReference type="Pfam" id="PF01182">
    <property type="entry name" value="Glucosamine_iso"/>
    <property type="match status" value="1"/>
</dbReference>
<evidence type="ECO:0000313" key="3">
    <source>
        <dbReference type="Proteomes" id="UP000008630"/>
    </source>
</evidence>
<dbReference type="InterPro" id="IPR037171">
    <property type="entry name" value="NagB/RpiA_transferase-like"/>
</dbReference>
<dbReference type="Gene3D" id="3.40.50.1360">
    <property type="match status" value="1"/>
</dbReference>
<dbReference type="GO" id="GO:0006044">
    <property type="term" value="P:N-acetylglucosamine metabolic process"/>
    <property type="evidence" value="ECO:0007669"/>
    <property type="project" value="InterPro"/>
</dbReference>
<protein>
    <submittedName>
        <fullName evidence="2">Galactosamine 6-phosphate isomerase AgaI</fullName>
        <ecNumber evidence="2">3.5.99.6</ecNumber>
    </submittedName>
</protein>
<dbReference type="GO" id="GO:0005975">
    <property type="term" value="P:carbohydrate metabolic process"/>
    <property type="evidence" value="ECO:0007669"/>
    <property type="project" value="InterPro"/>
</dbReference>
<dbReference type="InterPro" id="IPR004547">
    <property type="entry name" value="Glucosamine6P_isomerase"/>
</dbReference>
<keyword evidence="3" id="KW-1185">Reference proteome</keyword>
<accession>E6SSC7</accession>
<dbReference type="PANTHER" id="PTHR42892">
    <property type="entry name" value="GLUCOSAMINE-6-PHOSPHATE DEAMINASE-LIKE PROTEIN BT_0258-RELATED"/>
    <property type="match status" value="1"/>
</dbReference>
<dbReference type="EC" id="3.5.99.6" evidence="2"/>
<dbReference type="PANTHER" id="PTHR42892:SF1">
    <property type="entry name" value="GLUCOSAMINE-6-PHOSPHATE ISOMERASE"/>
    <property type="match status" value="1"/>
</dbReference>
<organism evidence="2 3">
    <name type="scientific">Bacteroides helcogenes (strain ATCC 35417 / DSM 20613 / JCM 6297 / CCUG 15421 / P 36-108)</name>
    <dbReference type="NCBI Taxonomy" id="693979"/>
    <lineage>
        <taxon>Bacteria</taxon>
        <taxon>Pseudomonadati</taxon>
        <taxon>Bacteroidota</taxon>
        <taxon>Bacteroidia</taxon>
        <taxon>Bacteroidales</taxon>
        <taxon>Bacteroidaceae</taxon>
        <taxon>Bacteroides</taxon>
    </lineage>
</organism>
<dbReference type="InterPro" id="IPR006148">
    <property type="entry name" value="Glc/Gal-6P_isomerase"/>
</dbReference>
<dbReference type="EMBL" id="CP002352">
    <property type="protein sequence ID" value="ADV45178.1"/>
    <property type="molecule type" value="Genomic_DNA"/>
</dbReference>
<dbReference type="PROSITE" id="PS01161">
    <property type="entry name" value="GLC_GALNAC_ISOMERASE"/>
    <property type="match status" value="1"/>
</dbReference>
<reference key="1">
    <citation type="submission" date="2010-11" db="EMBL/GenBank/DDBJ databases">
        <title>The complete genome of Bacteroides helcogenes P 36-108.</title>
        <authorList>
            <consortium name="US DOE Joint Genome Institute (JGI-PGF)"/>
            <person name="Lucas S."/>
            <person name="Copeland A."/>
            <person name="Lapidus A."/>
            <person name="Bruce D."/>
            <person name="Goodwin L."/>
            <person name="Pitluck S."/>
            <person name="Kyrpides N."/>
            <person name="Mavromatis K."/>
            <person name="Ivanova N."/>
            <person name="Zeytun A."/>
            <person name="Brettin T."/>
            <person name="Detter J.C."/>
            <person name="Tapia R."/>
            <person name="Han C."/>
            <person name="Land M."/>
            <person name="Hauser L."/>
            <person name="Markowitz V."/>
            <person name="Cheng J.-F."/>
            <person name="Hugenholtz P."/>
            <person name="Woyke T."/>
            <person name="Wu D."/>
            <person name="Gronow S."/>
            <person name="Wellnitz S."/>
            <person name="Brambilla E."/>
            <person name="Klenk H.-P."/>
            <person name="Eisen J.A."/>
        </authorList>
    </citation>
    <scope>NUCLEOTIDE SEQUENCE</scope>
    <source>
        <strain>P 36-108</strain>
    </source>
</reference>
<dbReference type="eggNOG" id="COG0363">
    <property type="taxonomic scope" value="Bacteria"/>
</dbReference>
<dbReference type="Proteomes" id="UP000008630">
    <property type="component" value="Chromosome"/>
</dbReference>
<name>E6SSC7_BACT6</name>
<dbReference type="PATRIC" id="fig|693979.3.peg.3418"/>
<proteinExistence type="predicted"/>
<dbReference type="SUPFAM" id="SSF100950">
    <property type="entry name" value="NagB/RpiA/CoA transferase-like"/>
    <property type="match status" value="1"/>
</dbReference>
<evidence type="ECO:0000259" key="1">
    <source>
        <dbReference type="Pfam" id="PF01182"/>
    </source>
</evidence>
<sequence length="245" mass="26912">MKITVTPTEREFDCVAAWRIIGQMLNKPASVIGLSTGRTTGNMHRLVGEIYTAHPFEASGITFFGQDEVTGVSRHYFGACYAMLKTELMDALSVKEENFLMLPTECDDFGRACRLFENEIETRGGIDLLILGLGENGHLGFNQPGCPFDSETRLTGMHPELEVRIRRETNTPPEKHLGGVTLGIKNIMQARRIILVAKGANKTDIVKRMLEGPVTTEVPASILQLHPHCEFLLDSAAAAGLSTGR</sequence>
<dbReference type="KEGG" id="bhl:Bache_3255"/>
<keyword evidence="2" id="KW-0413">Isomerase</keyword>
<dbReference type="AlphaFoldDB" id="E6SSC7"/>
<dbReference type="RefSeq" id="WP_013548765.1">
    <property type="nucleotide sequence ID" value="NC_014933.1"/>
</dbReference>
<reference evidence="2 3" key="2">
    <citation type="journal article" date="2011" name="Stand. Genomic Sci.">
        <title>Complete genome sequence of Bacteroides helcogenes type strain (P 36-108).</title>
        <authorList>
            <person name="Pati A."/>
            <person name="Gronow S."/>
            <person name="Zeytun A."/>
            <person name="Lapidus A."/>
            <person name="Nolan M."/>
            <person name="Hammon N."/>
            <person name="Deshpande S."/>
            <person name="Cheng J.F."/>
            <person name="Tapia R."/>
            <person name="Han C."/>
            <person name="Goodwin L."/>
            <person name="Pitluck S."/>
            <person name="Liolios K."/>
            <person name="Pagani I."/>
            <person name="Ivanova N."/>
            <person name="Mavromatis K."/>
            <person name="Chen A."/>
            <person name="Palaniappan K."/>
            <person name="Land M."/>
            <person name="Hauser L."/>
            <person name="Chang Y.J."/>
            <person name="Jeffries C.D."/>
            <person name="Detter J.C."/>
            <person name="Brambilla E."/>
            <person name="Rohde M."/>
            <person name="Goker M."/>
            <person name="Woyke T."/>
            <person name="Bristow J."/>
            <person name="Eisen J.A."/>
            <person name="Markowitz V."/>
            <person name="Hugenholtz P."/>
            <person name="Kyrpides N.C."/>
            <person name="Klenk H.P."/>
            <person name="Lucas S."/>
        </authorList>
    </citation>
    <scope>NUCLEOTIDE SEQUENCE [LARGE SCALE GENOMIC DNA]</scope>
    <source>
        <strain evidence="3">ATCC 35417 / DSM 20613 / JCM 6297 / CCUG 15421 / P 36-108</strain>
    </source>
</reference>
<dbReference type="HOGENOM" id="CLU_049611_1_1_10"/>